<organism evidence="7 8">
    <name type="scientific">Emergencia timonensis</name>
    <dbReference type="NCBI Taxonomy" id="1776384"/>
    <lineage>
        <taxon>Bacteria</taxon>
        <taxon>Bacillati</taxon>
        <taxon>Bacillota</taxon>
        <taxon>Clostridia</taxon>
        <taxon>Peptostreptococcales</taxon>
        <taxon>Anaerovoracaceae</taxon>
        <taxon>Emergencia</taxon>
    </lineage>
</organism>
<evidence type="ECO:0000256" key="4">
    <source>
        <dbReference type="ARBA" id="ARBA00023125"/>
    </source>
</evidence>
<dbReference type="Gene3D" id="1.10.10.10">
    <property type="entry name" value="Winged helix-like DNA-binding domain superfamily/Winged helix DNA-binding domain"/>
    <property type="match status" value="1"/>
</dbReference>
<evidence type="ECO:0000256" key="5">
    <source>
        <dbReference type="ARBA" id="ARBA00023163"/>
    </source>
</evidence>
<dbReference type="PRINTS" id="PR00035">
    <property type="entry name" value="HTHGNTR"/>
</dbReference>
<dbReference type="InterPro" id="IPR015422">
    <property type="entry name" value="PyrdxlP-dep_Trfase_small"/>
</dbReference>
<evidence type="ECO:0000259" key="6">
    <source>
        <dbReference type="PROSITE" id="PS50949"/>
    </source>
</evidence>
<comment type="similarity">
    <text evidence="1">In the C-terminal section; belongs to the class-I pyridoxal-phosphate-dependent aminotransferase family.</text>
</comment>
<accession>A0A415DTQ9</accession>
<dbReference type="GO" id="GO:0008483">
    <property type="term" value="F:transaminase activity"/>
    <property type="evidence" value="ECO:0007669"/>
    <property type="project" value="UniProtKB-KW"/>
</dbReference>
<dbReference type="CDD" id="cd07377">
    <property type="entry name" value="WHTH_GntR"/>
    <property type="match status" value="1"/>
</dbReference>
<keyword evidence="7" id="KW-0808">Transferase</keyword>
<dbReference type="InterPro" id="IPR036390">
    <property type="entry name" value="WH_DNA-bd_sf"/>
</dbReference>
<dbReference type="CDD" id="cd00609">
    <property type="entry name" value="AAT_like"/>
    <property type="match status" value="1"/>
</dbReference>
<feature type="domain" description="HTH gntR-type" evidence="6">
    <location>
        <begin position="11"/>
        <end position="80"/>
    </location>
</feature>
<dbReference type="InterPro" id="IPR000524">
    <property type="entry name" value="Tscrpt_reg_HTH_GntR"/>
</dbReference>
<name>A0A415DTQ9_9FIRM</name>
<sequence length="496" mass="56537">MNIHIDRQMSTPVYMQIKNIIKKQILSGEMVSGFKLPPERELAKETGVHRNTVIRAYEELIKEELITSSVSPRGYFVTYSQQKEYKKVTGFSSRKYPGALSYMLKDEYLQMDTLFSELFYNDGLAKSEQKVISLAADIITKNLYPREHLNEIVKELSSAGGFDWYGFSPAQGLLELISSIQGLLKRRNIHATSKEIQVVSETYEAIQFAAKIFLSSRDTIIAEEPISPDMLQAFQFMDVNVITIPMDEDGMETHYLEGLIVKYRPKLIYTIPTFHFPTSSVLSLSRRYELLELSYKYDIPIIEEDCDSVIRYEGTPVPSLKALDTMGNVIYINSFIATICPGIRTAYMVAPEKITRKLSMIMENTQIFLSPLNQYIASQFISRGYIYDSIEKICQFGRQNRDLLCRTLAATEDIDYRFTVPKGGTSLWCCINENINPKKLLCKAHELGVSYMPGNLFFPFRSKGDDLVRLCYGNVSPDELAEGIERLSEAVRASRG</sequence>
<dbReference type="GO" id="GO:0003700">
    <property type="term" value="F:DNA-binding transcription factor activity"/>
    <property type="evidence" value="ECO:0007669"/>
    <property type="project" value="InterPro"/>
</dbReference>
<dbReference type="PANTHER" id="PTHR46577:SF2">
    <property type="entry name" value="TRANSCRIPTIONAL REGULATORY PROTEIN"/>
    <property type="match status" value="1"/>
</dbReference>
<dbReference type="GO" id="GO:0003677">
    <property type="term" value="F:DNA binding"/>
    <property type="evidence" value="ECO:0007669"/>
    <property type="project" value="UniProtKB-KW"/>
</dbReference>
<dbReference type="SUPFAM" id="SSF53383">
    <property type="entry name" value="PLP-dependent transferases"/>
    <property type="match status" value="1"/>
</dbReference>
<dbReference type="AlphaFoldDB" id="A0A415DTQ9"/>
<dbReference type="SUPFAM" id="SSF46785">
    <property type="entry name" value="Winged helix' DNA-binding domain"/>
    <property type="match status" value="1"/>
</dbReference>
<dbReference type="SMART" id="SM00345">
    <property type="entry name" value="HTH_GNTR"/>
    <property type="match status" value="1"/>
</dbReference>
<keyword evidence="3" id="KW-0805">Transcription regulation</keyword>
<dbReference type="Gene3D" id="3.40.640.10">
    <property type="entry name" value="Type I PLP-dependent aspartate aminotransferase-like (Major domain)"/>
    <property type="match status" value="1"/>
</dbReference>
<keyword evidence="7" id="KW-0032">Aminotransferase</keyword>
<dbReference type="EMBL" id="QRMS01000009">
    <property type="protein sequence ID" value="RHJ83398.1"/>
    <property type="molecule type" value="Genomic_DNA"/>
</dbReference>
<evidence type="ECO:0000313" key="8">
    <source>
        <dbReference type="Proteomes" id="UP000284841"/>
    </source>
</evidence>
<evidence type="ECO:0000313" key="7">
    <source>
        <dbReference type="EMBL" id="RHJ83398.1"/>
    </source>
</evidence>
<keyword evidence="4" id="KW-0238">DNA-binding</keyword>
<dbReference type="InterPro" id="IPR051446">
    <property type="entry name" value="HTH_trans_reg/aminotransferase"/>
</dbReference>
<dbReference type="InterPro" id="IPR036388">
    <property type="entry name" value="WH-like_DNA-bd_sf"/>
</dbReference>
<evidence type="ECO:0000256" key="3">
    <source>
        <dbReference type="ARBA" id="ARBA00023015"/>
    </source>
</evidence>
<dbReference type="Proteomes" id="UP000284841">
    <property type="component" value="Unassembled WGS sequence"/>
</dbReference>
<gene>
    <name evidence="7" type="ORF">DW099_18960</name>
</gene>
<dbReference type="RefSeq" id="WP_118336678.1">
    <property type="nucleotide sequence ID" value="NZ_AP025567.1"/>
</dbReference>
<dbReference type="GO" id="GO:0030170">
    <property type="term" value="F:pyridoxal phosphate binding"/>
    <property type="evidence" value="ECO:0007669"/>
    <property type="project" value="InterPro"/>
</dbReference>
<dbReference type="PANTHER" id="PTHR46577">
    <property type="entry name" value="HTH-TYPE TRANSCRIPTIONAL REGULATORY PROTEIN GABR"/>
    <property type="match status" value="1"/>
</dbReference>
<dbReference type="InterPro" id="IPR015421">
    <property type="entry name" value="PyrdxlP-dep_Trfase_major"/>
</dbReference>
<dbReference type="OrthoDB" id="9808770at2"/>
<dbReference type="Gene3D" id="3.90.1150.10">
    <property type="entry name" value="Aspartate Aminotransferase, domain 1"/>
    <property type="match status" value="1"/>
</dbReference>
<evidence type="ECO:0000256" key="1">
    <source>
        <dbReference type="ARBA" id="ARBA00005384"/>
    </source>
</evidence>
<dbReference type="Pfam" id="PF00155">
    <property type="entry name" value="Aminotran_1_2"/>
    <property type="match status" value="1"/>
</dbReference>
<dbReference type="InterPro" id="IPR004839">
    <property type="entry name" value="Aminotransferase_I/II_large"/>
</dbReference>
<dbReference type="Pfam" id="PF00392">
    <property type="entry name" value="GntR"/>
    <property type="match status" value="1"/>
</dbReference>
<comment type="caution">
    <text evidence="7">The sequence shown here is derived from an EMBL/GenBank/DDBJ whole genome shotgun (WGS) entry which is preliminary data.</text>
</comment>
<proteinExistence type="inferred from homology"/>
<dbReference type="InterPro" id="IPR015424">
    <property type="entry name" value="PyrdxlP-dep_Trfase"/>
</dbReference>
<dbReference type="STRING" id="1776384.GCA_900086585_01489"/>
<dbReference type="PROSITE" id="PS50949">
    <property type="entry name" value="HTH_GNTR"/>
    <property type="match status" value="1"/>
</dbReference>
<keyword evidence="5" id="KW-0804">Transcription</keyword>
<keyword evidence="8" id="KW-1185">Reference proteome</keyword>
<evidence type="ECO:0000256" key="2">
    <source>
        <dbReference type="ARBA" id="ARBA00022898"/>
    </source>
</evidence>
<keyword evidence="2" id="KW-0663">Pyridoxal phosphate</keyword>
<reference evidence="7 8" key="1">
    <citation type="submission" date="2018-08" db="EMBL/GenBank/DDBJ databases">
        <title>A genome reference for cultivated species of the human gut microbiota.</title>
        <authorList>
            <person name="Zou Y."/>
            <person name="Xue W."/>
            <person name="Luo G."/>
        </authorList>
    </citation>
    <scope>NUCLEOTIDE SEQUENCE [LARGE SCALE GENOMIC DNA]</scope>
    <source>
        <strain evidence="7 8">AM07-24</strain>
    </source>
</reference>
<protein>
    <submittedName>
        <fullName evidence="7">PLP-dependent aminotransferase family protein</fullName>
    </submittedName>
</protein>